<dbReference type="AlphaFoldDB" id="A0A816E3I0"/>
<evidence type="ECO:0000313" key="3">
    <source>
        <dbReference type="Proteomes" id="UP000663832"/>
    </source>
</evidence>
<gene>
    <name evidence="1" type="ORF">BJG266_LOCUS43233</name>
    <name evidence="2" type="ORF">QVE165_LOCUS60150</name>
</gene>
<reference evidence="2" key="1">
    <citation type="submission" date="2021-02" db="EMBL/GenBank/DDBJ databases">
        <authorList>
            <person name="Nowell W R."/>
        </authorList>
    </citation>
    <scope>NUCLEOTIDE SEQUENCE</scope>
</reference>
<evidence type="ECO:0000313" key="2">
    <source>
        <dbReference type="EMBL" id="CAF1644779.1"/>
    </source>
</evidence>
<proteinExistence type="predicted"/>
<organism evidence="2 3">
    <name type="scientific">Adineta steineri</name>
    <dbReference type="NCBI Taxonomy" id="433720"/>
    <lineage>
        <taxon>Eukaryota</taxon>
        <taxon>Metazoa</taxon>
        <taxon>Spiralia</taxon>
        <taxon>Gnathifera</taxon>
        <taxon>Rotifera</taxon>
        <taxon>Eurotatoria</taxon>
        <taxon>Bdelloidea</taxon>
        <taxon>Adinetida</taxon>
        <taxon>Adinetidae</taxon>
        <taxon>Adineta</taxon>
    </lineage>
</organism>
<evidence type="ECO:0000313" key="1">
    <source>
        <dbReference type="EMBL" id="CAF1502179.1"/>
    </source>
</evidence>
<dbReference type="Proteomes" id="UP000663877">
    <property type="component" value="Unassembled WGS sequence"/>
</dbReference>
<dbReference type="Proteomes" id="UP000663832">
    <property type="component" value="Unassembled WGS sequence"/>
</dbReference>
<dbReference type="EMBL" id="CAJNOI010003021">
    <property type="protein sequence ID" value="CAF1502179.1"/>
    <property type="molecule type" value="Genomic_DNA"/>
</dbReference>
<accession>A0A816E3I0</accession>
<name>A0A816E3I0_9BILA</name>
<sequence length="94" mass="10691">MITVFYSENPNISFIFNLKTPQLNLTSEKSGRFRRSCDCWTTGGRCVSYGAYECVFPRGRRASVYQCVGGNQWYHKSTCYSGCQRSSSDRAICT</sequence>
<dbReference type="EMBL" id="CAJNOM010003365">
    <property type="protein sequence ID" value="CAF1644779.1"/>
    <property type="molecule type" value="Genomic_DNA"/>
</dbReference>
<keyword evidence="3" id="KW-1185">Reference proteome</keyword>
<comment type="caution">
    <text evidence="2">The sequence shown here is derived from an EMBL/GenBank/DDBJ whole genome shotgun (WGS) entry which is preliminary data.</text>
</comment>
<dbReference type="OrthoDB" id="10062858at2759"/>
<protein>
    <submittedName>
        <fullName evidence="2">Uncharacterized protein</fullName>
    </submittedName>
</protein>